<dbReference type="AlphaFoldDB" id="A0A371PJC0"/>
<dbReference type="SUPFAM" id="SSF161098">
    <property type="entry name" value="MetI-like"/>
    <property type="match status" value="1"/>
</dbReference>
<feature type="transmembrane region" description="Helical" evidence="7">
    <location>
        <begin position="188"/>
        <end position="213"/>
    </location>
</feature>
<proteinExistence type="inferred from homology"/>
<dbReference type="GO" id="GO:0005886">
    <property type="term" value="C:plasma membrane"/>
    <property type="evidence" value="ECO:0007669"/>
    <property type="project" value="UniProtKB-SubCell"/>
</dbReference>
<evidence type="ECO:0000256" key="6">
    <source>
        <dbReference type="ARBA" id="ARBA00023136"/>
    </source>
</evidence>
<evidence type="ECO:0000256" key="2">
    <source>
        <dbReference type="ARBA" id="ARBA00022448"/>
    </source>
</evidence>
<accession>A0A371PJC0</accession>
<evidence type="ECO:0000256" key="5">
    <source>
        <dbReference type="ARBA" id="ARBA00022989"/>
    </source>
</evidence>
<evidence type="ECO:0000256" key="1">
    <source>
        <dbReference type="ARBA" id="ARBA00004651"/>
    </source>
</evidence>
<dbReference type="CDD" id="cd06261">
    <property type="entry name" value="TM_PBP2"/>
    <property type="match status" value="1"/>
</dbReference>
<keyword evidence="6 7" id="KW-0472">Membrane</keyword>
<dbReference type="GO" id="GO:0055085">
    <property type="term" value="P:transmembrane transport"/>
    <property type="evidence" value="ECO:0007669"/>
    <property type="project" value="InterPro"/>
</dbReference>
<evidence type="ECO:0000313" key="10">
    <source>
        <dbReference type="Proteomes" id="UP000261905"/>
    </source>
</evidence>
<dbReference type="Pfam" id="PF00528">
    <property type="entry name" value="BPD_transp_1"/>
    <property type="match status" value="1"/>
</dbReference>
<feature type="transmembrane region" description="Helical" evidence="7">
    <location>
        <begin position="115"/>
        <end position="140"/>
    </location>
</feature>
<feature type="transmembrane region" description="Helical" evidence="7">
    <location>
        <begin position="9"/>
        <end position="31"/>
    </location>
</feature>
<evidence type="ECO:0000256" key="3">
    <source>
        <dbReference type="ARBA" id="ARBA00022475"/>
    </source>
</evidence>
<dbReference type="PANTHER" id="PTHR43744:SF12">
    <property type="entry name" value="ABC TRANSPORTER PERMEASE PROTEIN MG189-RELATED"/>
    <property type="match status" value="1"/>
</dbReference>
<keyword evidence="5 7" id="KW-1133">Transmembrane helix</keyword>
<organism evidence="9 10">
    <name type="scientific">Paenibacillus paeoniae</name>
    <dbReference type="NCBI Taxonomy" id="2292705"/>
    <lineage>
        <taxon>Bacteria</taxon>
        <taxon>Bacillati</taxon>
        <taxon>Bacillota</taxon>
        <taxon>Bacilli</taxon>
        <taxon>Bacillales</taxon>
        <taxon>Paenibacillaceae</taxon>
        <taxon>Paenibacillus</taxon>
    </lineage>
</organism>
<comment type="subcellular location">
    <subcellularLocation>
        <location evidence="1 7">Cell membrane</location>
        <topology evidence="1 7">Multi-pass membrane protein</topology>
    </subcellularLocation>
</comment>
<dbReference type="RefSeq" id="WP_116042404.1">
    <property type="nucleotide sequence ID" value="NZ_QUBQ01000001.1"/>
</dbReference>
<dbReference type="PANTHER" id="PTHR43744">
    <property type="entry name" value="ABC TRANSPORTER PERMEASE PROTEIN MG189-RELATED-RELATED"/>
    <property type="match status" value="1"/>
</dbReference>
<comment type="caution">
    <text evidence="9">The sequence shown here is derived from an EMBL/GenBank/DDBJ whole genome shotgun (WGS) entry which is preliminary data.</text>
</comment>
<feature type="transmembrane region" description="Helical" evidence="7">
    <location>
        <begin position="78"/>
        <end position="103"/>
    </location>
</feature>
<evidence type="ECO:0000259" key="8">
    <source>
        <dbReference type="PROSITE" id="PS50928"/>
    </source>
</evidence>
<dbReference type="EMBL" id="QUBQ01000001">
    <property type="protein sequence ID" value="REK75867.1"/>
    <property type="molecule type" value="Genomic_DNA"/>
</dbReference>
<evidence type="ECO:0000256" key="4">
    <source>
        <dbReference type="ARBA" id="ARBA00022692"/>
    </source>
</evidence>
<evidence type="ECO:0000313" key="9">
    <source>
        <dbReference type="EMBL" id="REK75867.1"/>
    </source>
</evidence>
<feature type="transmembrane region" description="Helical" evidence="7">
    <location>
        <begin position="246"/>
        <end position="267"/>
    </location>
</feature>
<sequence length="281" mass="32692">MNESRKARYIANLIGIFVALIALFPLIWMTISGFKKREEVLSFPFRFFPKEWNFQNYVDIIMNSTSFFPDGASFMTSMFVTFGVAVFCVIFSLLLNSMAAYVFARLEFPFKKFLWLYYMLTMFIPGIAIYITGFMIVDMLNMTNTFWVLTLPGLAYVWSVFFVRQFYLNIPMALEEAALLDGATRFRIYWSIFLPLSVPPFVIMGMNVFLGYWSAFLWPVMTISDPSLYQINQLLMFFKAQRNTEWQYIMAGASIASVPPIVLMLMFQKYIIQGIKLSGIK</sequence>
<comment type="similarity">
    <text evidence="7">Belongs to the binding-protein-dependent transport system permease family.</text>
</comment>
<keyword evidence="2 7" id="KW-0813">Transport</keyword>
<dbReference type="Gene3D" id="1.10.3720.10">
    <property type="entry name" value="MetI-like"/>
    <property type="match status" value="1"/>
</dbReference>
<feature type="transmembrane region" description="Helical" evidence="7">
    <location>
        <begin position="146"/>
        <end position="167"/>
    </location>
</feature>
<dbReference type="OrthoDB" id="9771544at2"/>
<keyword evidence="4 7" id="KW-0812">Transmembrane</keyword>
<feature type="domain" description="ABC transmembrane type-1" evidence="8">
    <location>
        <begin position="78"/>
        <end position="267"/>
    </location>
</feature>
<dbReference type="InterPro" id="IPR000515">
    <property type="entry name" value="MetI-like"/>
</dbReference>
<keyword evidence="10" id="KW-1185">Reference proteome</keyword>
<name>A0A371PJC0_9BACL</name>
<gene>
    <name evidence="9" type="ORF">DX130_01970</name>
</gene>
<dbReference type="PROSITE" id="PS50928">
    <property type="entry name" value="ABC_TM1"/>
    <property type="match status" value="1"/>
</dbReference>
<evidence type="ECO:0000256" key="7">
    <source>
        <dbReference type="RuleBase" id="RU363032"/>
    </source>
</evidence>
<protein>
    <submittedName>
        <fullName evidence="9">Carbohydrate ABC transporter permease</fullName>
    </submittedName>
</protein>
<reference evidence="9 10" key="1">
    <citation type="submission" date="2018-08" db="EMBL/GenBank/DDBJ databases">
        <title>Paenibacillus sp. M4BSY-1, whole genome shotgun sequence.</title>
        <authorList>
            <person name="Tuo L."/>
        </authorList>
    </citation>
    <scope>NUCLEOTIDE SEQUENCE [LARGE SCALE GENOMIC DNA]</scope>
    <source>
        <strain evidence="9 10">M4BSY-1</strain>
    </source>
</reference>
<dbReference type="InterPro" id="IPR035906">
    <property type="entry name" value="MetI-like_sf"/>
</dbReference>
<keyword evidence="3" id="KW-1003">Cell membrane</keyword>
<dbReference type="Proteomes" id="UP000261905">
    <property type="component" value="Unassembled WGS sequence"/>
</dbReference>